<comment type="caution">
    <text evidence="4">The sequence shown here is derived from an EMBL/GenBank/DDBJ whole genome shotgun (WGS) entry which is preliminary data.</text>
</comment>
<dbReference type="RefSeq" id="WP_103116611.1">
    <property type="nucleotide sequence ID" value="NZ_PPFX01000047.1"/>
</dbReference>
<reference evidence="4 5" key="1">
    <citation type="journal article" date="2018" name="Genome Announc.">
        <title>Genome Sequence of Geothermobacter sp. HR-1 Iron Reducer from the Loihi Seamount.</title>
        <authorList>
            <person name="Smith H."/>
            <person name="Abuyen K."/>
            <person name="Tremblay J."/>
            <person name="Savalia P."/>
            <person name="Perez-Rodriguez I."/>
            <person name="Emerson D."/>
            <person name="Tully B."/>
            <person name="Amend J."/>
        </authorList>
    </citation>
    <scope>NUCLEOTIDE SEQUENCE [LARGE SCALE GENOMIC DNA]</scope>
    <source>
        <strain evidence="4 5">HR-1</strain>
    </source>
</reference>
<comment type="subunit">
    <text evidence="1">Homohexamer.</text>
</comment>
<dbReference type="Gene3D" id="3.40.1390.20">
    <property type="entry name" value="HprK N-terminal domain-like"/>
    <property type="match status" value="1"/>
</dbReference>
<dbReference type="SUPFAM" id="SSF75138">
    <property type="entry name" value="HprK N-terminal domain-like"/>
    <property type="match status" value="1"/>
</dbReference>
<dbReference type="EMBL" id="PPFX01000047">
    <property type="protein sequence ID" value="PNU18882.1"/>
    <property type="molecule type" value="Genomic_DNA"/>
</dbReference>
<dbReference type="InterPro" id="IPR028979">
    <property type="entry name" value="Ser_kin/Pase_Hpr-like_N_sf"/>
</dbReference>
<dbReference type="Pfam" id="PF07085">
    <property type="entry name" value="DRTGG"/>
    <property type="match status" value="1"/>
</dbReference>
<protein>
    <submittedName>
        <fullName evidence="4">Cobyrinic acid a,c-diamide synthase</fullName>
    </submittedName>
</protein>
<sequence length="366" mass="40183">MARKMFIAATGQNIGKTTLCLSLLHLARRKYDRVGFIKPIGPKPTLVDGVIVDKDAALMAGVFDMPAHLRHISPVVVPPGMTKDIIDGRIPREMLSERLRAAFEVLEKSCDFIIIEGSGHPGVGTVLGLSNAQVARMLGASVLMVTGGGIGNVIDGVAANAALFEYESVSVRAVLVNKLVAEKREQTLDYLTRAMGHNAFELFGGFNYQPILANPTLRRVVSILGLSLHGDHESLQRIIHHVQIGAASTHRVAELLKNDTLLIVTSSRDELLVTLANLYSIPEYREKIVGLVIPGKHHVDRITQLILDRSGIPYLRTTNHTTAQLYQMITDDVSKLTPEDTEKLDLLRELAELRLDFDRLDELVAG</sequence>
<organism evidence="4 5">
    <name type="scientific">Geothermobacter hydrogeniphilus</name>
    <dbReference type="NCBI Taxonomy" id="1969733"/>
    <lineage>
        <taxon>Bacteria</taxon>
        <taxon>Pseudomonadati</taxon>
        <taxon>Thermodesulfobacteriota</taxon>
        <taxon>Desulfuromonadia</taxon>
        <taxon>Desulfuromonadales</taxon>
        <taxon>Geothermobacteraceae</taxon>
        <taxon>Geothermobacter</taxon>
    </lineage>
</organism>
<dbReference type="InterPro" id="IPR027417">
    <property type="entry name" value="P-loop_NTPase"/>
</dbReference>
<proteinExistence type="predicted"/>
<dbReference type="PANTHER" id="PTHR21343">
    <property type="entry name" value="DETHIOBIOTIN SYNTHETASE"/>
    <property type="match status" value="1"/>
</dbReference>
<evidence type="ECO:0000256" key="2">
    <source>
        <dbReference type="ARBA" id="ARBA00022962"/>
    </source>
</evidence>
<gene>
    <name evidence="4" type="ORF">C2E25_15390</name>
</gene>
<evidence type="ECO:0000313" key="4">
    <source>
        <dbReference type="EMBL" id="PNU18882.1"/>
    </source>
</evidence>
<dbReference type="AlphaFoldDB" id="A0A2K2H6E2"/>
<dbReference type="Pfam" id="PF13500">
    <property type="entry name" value="AAA_26"/>
    <property type="match status" value="1"/>
</dbReference>
<accession>A0A2K2H6E2</accession>
<name>A0A2K2H6E2_9BACT</name>
<evidence type="ECO:0000256" key="1">
    <source>
        <dbReference type="ARBA" id="ARBA00011643"/>
    </source>
</evidence>
<dbReference type="PANTHER" id="PTHR21343:SF8">
    <property type="entry name" value="DRTGG DOMAIN-CONTAINING PROTEIN"/>
    <property type="match status" value="1"/>
</dbReference>
<dbReference type="SUPFAM" id="SSF52540">
    <property type="entry name" value="P-loop containing nucleoside triphosphate hydrolases"/>
    <property type="match status" value="1"/>
</dbReference>
<dbReference type="Gene3D" id="3.40.50.300">
    <property type="entry name" value="P-loop containing nucleotide triphosphate hydrolases"/>
    <property type="match status" value="1"/>
</dbReference>
<evidence type="ECO:0000259" key="3">
    <source>
        <dbReference type="Pfam" id="PF07085"/>
    </source>
</evidence>
<dbReference type="Proteomes" id="UP000236340">
    <property type="component" value="Unassembled WGS sequence"/>
</dbReference>
<dbReference type="CDD" id="cd03109">
    <property type="entry name" value="DTBS"/>
    <property type="match status" value="1"/>
</dbReference>
<evidence type="ECO:0000313" key="5">
    <source>
        <dbReference type="Proteomes" id="UP000236340"/>
    </source>
</evidence>
<dbReference type="InterPro" id="IPR010766">
    <property type="entry name" value="DRTGG"/>
</dbReference>
<keyword evidence="2" id="KW-0315">Glutamine amidotransferase</keyword>
<feature type="domain" description="DRTGG" evidence="3">
    <location>
        <begin position="227"/>
        <end position="323"/>
    </location>
</feature>
<dbReference type="OrthoDB" id="9773206at2"/>